<feature type="region of interest" description="Disordered" evidence="1">
    <location>
        <begin position="1"/>
        <end position="47"/>
    </location>
</feature>
<evidence type="ECO:0000313" key="3">
    <source>
        <dbReference type="Proteomes" id="UP001066276"/>
    </source>
</evidence>
<organism evidence="2 3">
    <name type="scientific">Pleurodeles waltl</name>
    <name type="common">Iberian ribbed newt</name>
    <dbReference type="NCBI Taxonomy" id="8319"/>
    <lineage>
        <taxon>Eukaryota</taxon>
        <taxon>Metazoa</taxon>
        <taxon>Chordata</taxon>
        <taxon>Craniata</taxon>
        <taxon>Vertebrata</taxon>
        <taxon>Euteleostomi</taxon>
        <taxon>Amphibia</taxon>
        <taxon>Batrachia</taxon>
        <taxon>Caudata</taxon>
        <taxon>Salamandroidea</taxon>
        <taxon>Salamandridae</taxon>
        <taxon>Pleurodelinae</taxon>
        <taxon>Pleurodeles</taxon>
    </lineage>
</organism>
<dbReference type="EMBL" id="JANPWB010000013">
    <property type="protein sequence ID" value="KAJ1109272.1"/>
    <property type="molecule type" value="Genomic_DNA"/>
</dbReference>
<accession>A0AAV7N020</accession>
<proteinExistence type="predicted"/>
<protein>
    <submittedName>
        <fullName evidence="2">Uncharacterized protein</fullName>
    </submittedName>
</protein>
<evidence type="ECO:0000313" key="2">
    <source>
        <dbReference type="EMBL" id="KAJ1109272.1"/>
    </source>
</evidence>
<dbReference type="AlphaFoldDB" id="A0AAV7N020"/>
<evidence type="ECO:0000256" key="1">
    <source>
        <dbReference type="SAM" id="MobiDB-lite"/>
    </source>
</evidence>
<dbReference type="Proteomes" id="UP001066276">
    <property type="component" value="Chromosome 9"/>
</dbReference>
<gene>
    <name evidence="2" type="ORF">NDU88_006635</name>
</gene>
<reference evidence="2" key="1">
    <citation type="journal article" date="2022" name="bioRxiv">
        <title>Sequencing and chromosome-scale assembly of the giantPleurodeles waltlgenome.</title>
        <authorList>
            <person name="Brown T."/>
            <person name="Elewa A."/>
            <person name="Iarovenko S."/>
            <person name="Subramanian E."/>
            <person name="Araus A.J."/>
            <person name="Petzold A."/>
            <person name="Susuki M."/>
            <person name="Suzuki K.-i.T."/>
            <person name="Hayashi T."/>
            <person name="Toyoda A."/>
            <person name="Oliveira C."/>
            <person name="Osipova E."/>
            <person name="Leigh N.D."/>
            <person name="Simon A."/>
            <person name="Yun M.H."/>
        </authorList>
    </citation>
    <scope>NUCLEOTIDE SEQUENCE</scope>
    <source>
        <strain evidence="2">20211129_DDA</strain>
        <tissue evidence="2">Liver</tissue>
    </source>
</reference>
<keyword evidence="3" id="KW-1185">Reference proteome</keyword>
<name>A0AAV7N020_PLEWA</name>
<sequence length="78" mass="8930">MHRNLKEEADQKDADRREEEDTWTEEWSCPSPRGPRDRGEGSVPLKTCGISSSHHGVLVHEYSTIPQYLRAYPPLPQA</sequence>
<comment type="caution">
    <text evidence="2">The sequence shown here is derived from an EMBL/GenBank/DDBJ whole genome shotgun (WGS) entry which is preliminary data.</text>
</comment>
<feature type="compositionally biased region" description="Basic and acidic residues" evidence="1">
    <location>
        <begin position="1"/>
        <end position="19"/>
    </location>
</feature>